<dbReference type="OMA" id="CINEAAN"/>
<feature type="region of interest" description="Disordered" evidence="2">
    <location>
        <begin position="57"/>
        <end position="81"/>
    </location>
</feature>
<evidence type="ECO:0000256" key="1">
    <source>
        <dbReference type="SAM" id="Coils"/>
    </source>
</evidence>
<protein>
    <submittedName>
        <fullName evidence="5">Uncharacterized protein</fullName>
    </submittedName>
</protein>
<dbReference type="InterPro" id="IPR025476">
    <property type="entry name" value="Helitron_helicase-like"/>
</dbReference>
<feature type="coiled-coil region" evidence="1">
    <location>
        <begin position="632"/>
        <end position="659"/>
    </location>
</feature>
<evidence type="ECO:0000259" key="3">
    <source>
        <dbReference type="Pfam" id="PF14214"/>
    </source>
</evidence>
<dbReference type="HOGENOM" id="CLU_001324_0_2_1"/>
<dbReference type="PANTHER" id="PTHR10492">
    <property type="match status" value="1"/>
</dbReference>
<feature type="domain" description="Helitron helicase-like" evidence="3">
    <location>
        <begin position="318"/>
        <end position="370"/>
    </location>
</feature>
<dbReference type="PANTHER" id="PTHR10492:SF101">
    <property type="entry name" value="ATP-DEPENDENT DNA HELICASE"/>
    <property type="match status" value="1"/>
</dbReference>
<accession>B8BB78</accession>
<dbReference type="AlphaFoldDB" id="B8BB78"/>
<dbReference type="Proteomes" id="UP000007015">
    <property type="component" value="Chromosome 8"/>
</dbReference>
<name>B8BB78_ORYSI</name>
<sequence length="937" mass="108923">MSDMQRENARLARKRRKEQLEIKRGTKRTRIVDETDKVINARIARMKRKEKLQQLREAKRARQNNSEPSQQTSIQASSSSTPSTIVHSQIWNFGKPTYICQHCNALLWYEERLNSNKSTTNPSFGMCCKQGKIKLPPLKEPPQYLKRLLTGEGKDSTNFRENIRSYNSMFAFTSMGGIVDKEINMGKGPYVFRLHGQNYHHIGTLLPEEGNKPRFAQLYIYDTENEVANRISVSGCSDKTPVDPSIVTDLQNMIDENNILAKSFRMARDRFKEEDYHDVTLRLISDRDKPSTSEVAALVVKDPTEESEGRDIIVEYKDMWPEIQYMLDEAGRGQKPEDRPDIVNRVYNIKLKELLIDIKERKYFGETKSACCRLLQFDLHYRDIPVERLPFHLENEQQVIFPDSTDLTEIVRREAFRKTKFTEWMEANKKYEEARQLTYVEFPTKFVWIQKSQSWEKRKREYAIGRIYYAHPSSGEKYYLRMLLNTVKGSRTFEEIRTIDGVIHETYKSACQALGFLDDDNEWIECINEAANWASGTQLRQLFTTIMSHCEVTNPKNLWESTWEALSEDMQHKRRIILNFPTLHLTTAQKKAYALIEIEKLMRQSGKSLRDYPDIELPNGAELDELGNRLINEELNYDKDQLKEEHHAILKNLNGEQRKAFDAILESIDKELGDGANTTDEGDEWIKIPRELLLEKGEDPKETIVRSIYPNLLQNYQKREFLEERAIMCPRNETVDEINKYIMSQIQGEEVTYLSCDTVCRATTNNSDMEDMYPTEFLNSLSFPGIPNHELKLKVGLPIMLLRNINQAAGLCNGTRMTITQLGQKYIEAQIITGTNVGDKVYIPRIIMSPNESKWPFILKRRQYPVSVCFAMTINKSQGQSLNKVGLYLPKQVFCHGQLYVAFSRVTNRDGLKILIDDDSDRPNEDMAKNIVYKEIF</sequence>
<dbReference type="Pfam" id="PF14214">
    <property type="entry name" value="Helitron_like_N"/>
    <property type="match status" value="1"/>
</dbReference>
<evidence type="ECO:0000313" key="5">
    <source>
        <dbReference type="EMBL" id="EEC82986.1"/>
    </source>
</evidence>
<reference evidence="5 6" key="1">
    <citation type="journal article" date="2005" name="PLoS Biol.">
        <title>The genomes of Oryza sativa: a history of duplications.</title>
        <authorList>
            <person name="Yu J."/>
            <person name="Wang J."/>
            <person name="Lin W."/>
            <person name="Li S."/>
            <person name="Li H."/>
            <person name="Zhou J."/>
            <person name="Ni P."/>
            <person name="Dong W."/>
            <person name="Hu S."/>
            <person name="Zeng C."/>
            <person name="Zhang J."/>
            <person name="Zhang Y."/>
            <person name="Li R."/>
            <person name="Xu Z."/>
            <person name="Li S."/>
            <person name="Li X."/>
            <person name="Zheng H."/>
            <person name="Cong L."/>
            <person name="Lin L."/>
            <person name="Yin J."/>
            <person name="Geng J."/>
            <person name="Li G."/>
            <person name="Shi J."/>
            <person name="Liu J."/>
            <person name="Lv H."/>
            <person name="Li J."/>
            <person name="Wang J."/>
            <person name="Deng Y."/>
            <person name="Ran L."/>
            <person name="Shi X."/>
            <person name="Wang X."/>
            <person name="Wu Q."/>
            <person name="Li C."/>
            <person name="Ren X."/>
            <person name="Wang J."/>
            <person name="Wang X."/>
            <person name="Li D."/>
            <person name="Liu D."/>
            <person name="Zhang X."/>
            <person name="Ji Z."/>
            <person name="Zhao W."/>
            <person name="Sun Y."/>
            <person name="Zhang Z."/>
            <person name="Bao J."/>
            <person name="Han Y."/>
            <person name="Dong L."/>
            <person name="Ji J."/>
            <person name="Chen P."/>
            <person name="Wu S."/>
            <person name="Liu J."/>
            <person name="Xiao Y."/>
            <person name="Bu D."/>
            <person name="Tan J."/>
            <person name="Yang L."/>
            <person name="Ye C."/>
            <person name="Zhang J."/>
            <person name="Xu J."/>
            <person name="Zhou Y."/>
            <person name="Yu Y."/>
            <person name="Zhang B."/>
            <person name="Zhuang S."/>
            <person name="Wei H."/>
            <person name="Liu B."/>
            <person name="Lei M."/>
            <person name="Yu H."/>
            <person name="Li Y."/>
            <person name="Xu H."/>
            <person name="Wei S."/>
            <person name="He X."/>
            <person name="Fang L."/>
            <person name="Zhang Z."/>
            <person name="Zhang Y."/>
            <person name="Huang X."/>
            <person name="Su Z."/>
            <person name="Tong W."/>
            <person name="Li J."/>
            <person name="Tong Z."/>
            <person name="Li S."/>
            <person name="Ye J."/>
            <person name="Wang L."/>
            <person name="Fang L."/>
            <person name="Lei T."/>
            <person name="Chen C."/>
            <person name="Chen H."/>
            <person name="Xu Z."/>
            <person name="Li H."/>
            <person name="Huang H."/>
            <person name="Zhang F."/>
            <person name="Xu H."/>
            <person name="Li N."/>
            <person name="Zhao C."/>
            <person name="Li S."/>
            <person name="Dong L."/>
            <person name="Huang Y."/>
            <person name="Li L."/>
            <person name="Xi Y."/>
            <person name="Qi Q."/>
            <person name="Li W."/>
            <person name="Zhang B."/>
            <person name="Hu W."/>
            <person name="Zhang Y."/>
            <person name="Tian X."/>
            <person name="Jiao Y."/>
            <person name="Liang X."/>
            <person name="Jin J."/>
            <person name="Gao L."/>
            <person name="Zheng W."/>
            <person name="Hao B."/>
            <person name="Liu S."/>
            <person name="Wang W."/>
            <person name="Yuan L."/>
            <person name="Cao M."/>
            <person name="McDermott J."/>
            <person name="Samudrala R."/>
            <person name="Wang J."/>
            <person name="Wong G.K."/>
            <person name="Yang H."/>
        </authorList>
    </citation>
    <scope>NUCLEOTIDE SEQUENCE [LARGE SCALE GENOMIC DNA]</scope>
    <source>
        <strain evidence="6">cv. 93-11</strain>
    </source>
</reference>
<keyword evidence="1" id="KW-0175">Coiled coil</keyword>
<dbReference type="Gramene" id="BGIOSGA027560-TA">
    <property type="protein sequence ID" value="BGIOSGA027560-PA"/>
    <property type="gene ID" value="BGIOSGA027560"/>
</dbReference>
<evidence type="ECO:0000313" key="6">
    <source>
        <dbReference type="Proteomes" id="UP000007015"/>
    </source>
</evidence>
<feature type="domain" description="DNA helicase Pif1-like 2B" evidence="4">
    <location>
        <begin position="776"/>
        <end position="822"/>
    </location>
</feature>
<evidence type="ECO:0000259" key="4">
    <source>
        <dbReference type="Pfam" id="PF21530"/>
    </source>
</evidence>
<organism evidence="5 6">
    <name type="scientific">Oryza sativa subsp. indica</name>
    <name type="common">Rice</name>
    <dbReference type="NCBI Taxonomy" id="39946"/>
    <lineage>
        <taxon>Eukaryota</taxon>
        <taxon>Viridiplantae</taxon>
        <taxon>Streptophyta</taxon>
        <taxon>Embryophyta</taxon>
        <taxon>Tracheophyta</taxon>
        <taxon>Spermatophyta</taxon>
        <taxon>Magnoliopsida</taxon>
        <taxon>Liliopsida</taxon>
        <taxon>Poales</taxon>
        <taxon>Poaceae</taxon>
        <taxon>BOP clade</taxon>
        <taxon>Oryzoideae</taxon>
        <taxon>Oryzeae</taxon>
        <taxon>Oryzinae</taxon>
        <taxon>Oryza</taxon>
        <taxon>Oryza sativa</taxon>
    </lineage>
</organism>
<dbReference type="InterPro" id="IPR049163">
    <property type="entry name" value="Pif1-like_2B_dom"/>
</dbReference>
<gene>
    <name evidence="5" type="ORF">OsI_28021</name>
</gene>
<keyword evidence="6" id="KW-1185">Reference proteome</keyword>
<proteinExistence type="predicted"/>
<dbReference type="STRING" id="39946.B8BB78"/>
<feature type="compositionally biased region" description="Low complexity" evidence="2">
    <location>
        <begin position="68"/>
        <end position="81"/>
    </location>
</feature>
<evidence type="ECO:0000256" key="2">
    <source>
        <dbReference type="SAM" id="MobiDB-lite"/>
    </source>
</evidence>
<dbReference type="CDD" id="cd18809">
    <property type="entry name" value="SF1_C_RecD"/>
    <property type="match status" value="1"/>
</dbReference>
<dbReference type="InterPro" id="IPR027417">
    <property type="entry name" value="P-loop_NTPase"/>
</dbReference>
<dbReference type="EMBL" id="CM000133">
    <property type="protein sequence ID" value="EEC82986.1"/>
    <property type="molecule type" value="Genomic_DNA"/>
</dbReference>
<dbReference type="SUPFAM" id="SSF52540">
    <property type="entry name" value="P-loop containing nucleoside triphosphate hydrolases"/>
    <property type="match status" value="1"/>
</dbReference>
<dbReference type="Pfam" id="PF21530">
    <property type="entry name" value="Pif1_2B_dom"/>
    <property type="match status" value="1"/>
</dbReference>